<organism evidence="11 12">
    <name type="scientific">Spiroplasma litorale</name>
    <dbReference type="NCBI Taxonomy" id="216942"/>
    <lineage>
        <taxon>Bacteria</taxon>
        <taxon>Bacillati</taxon>
        <taxon>Mycoplasmatota</taxon>
        <taxon>Mollicutes</taxon>
        <taxon>Entomoplasmatales</taxon>
        <taxon>Spiroplasmataceae</taxon>
        <taxon>Spiroplasma</taxon>
    </lineage>
</organism>
<protein>
    <recommendedName>
        <fullName evidence="3">tRNA threonylcarbamoyladenosine biosynthesis protein TsaE</fullName>
    </recommendedName>
    <alternativeName>
        <fullName evidence="10">t(6)A37 threonylcarbamoyladenosine biosynthesis protein TsaE</fullName>
    </alternativeName>
</protein>
<keyword evidence="5" id="KW-0819">tRNA processing</keyword>
<dbReference type="PANTHER" id="PTHR33540">
    <property type="entry name" value="TRNA THREONYLCARBAMOYLADENOSINE BIOSYNTHESIS PROTEIN TSAE"/>
    <property type="match status" value="1"/>
</dbReference>
<dbReference type="GO" id="GO:0046872">
    <property type="term" value="F:metal ion binding"/>
    <property type="evidence" value="ECO:0007669"/>
    <property type="project" value="UniProtKB-KW"/>
</dbReference>
<evidence type="ECO:0000256" key="10">
    <source>
        <dbReference type="ARBA" id="ARBA00032441"/>
    </source>
</evidence>
<dbReference type="PANTHER" id="PTHR33540:SF2">
    <property type="entry name" value="TRNA THREONYLCARBAMOYLADENOSINE BIOSYNTHESIS PROTEIN TSAE"/>
    <property type="match status" value="1"/>
</dbReference>
<dbReference type="InterPro" id="IPR027417">
    <property type="entry name" value="P-loop_NTPase"/>
</dbReference>
<dbReference type="RefSeq" id="WP_083433384.1">
    <property type="nucleotide sequence ID" value="NZ_CP012357.1"/>
</dbReference>
<dbReference type="KEGG" id="sll:SLITO_v1c09340"/>
<dbReference type="STRING" id="216942.SLITO_v1c09340"/>
<evidence type="ECO:0000313" key="12">
    <source>
        <dbReference type="Proteomes" id="UP000067476"/>
    </source>
</evidence>
<proteinExistence type="inferred from homology"/>
<comment type="subcellular location">
    <subcellularLocation>
        <location evidence="1">Cytoplasm</location>
    </subcellularLocation>
</comment>
<evidence type="ECO:0000256" key="9">
    <source>
        <dbReference type="ARBA" id="ARBA00022842"/>
    </source>
</evidence>
<accession>A0A0K1W2I6</accession>
<evidence type="ECO:0000256" key="8">
    <source>
        <dbReference type="ARBA" id="ARBA00022840"/>
    </source>
</evidence>
<dbReference type="NCBIfam" id="TIGR00150">
    <property type="entry name" value="T6A_YjeE"/>
    <property type="match status" value="1"/>
</dbReference>
<keyword evidence="6" id="KW-0479">Metal-binding</keyword>
<name>A0A0K1W2I6_9MOLU</name>
<dbReference type="InterPro" id="IPR003442">
    <property type="entry name" value="T6A_TsaE"/>
</dbReference>
<dbReference type="SUPFAM" id="SSF52540">
    <property type="entry name" value="P-loop containing nucleoside triphosphate hydrolases"/>
    <property type="match status" value="1"/>
</dbReference>
<keyword evidence="12" id="KW-1185">Reference proteome</keyword>
<dbReference type="GO" id="GO:0002949">
    <property type="term" value="P:tRNA threonylcarbamoyladenosine modification"/>
    <property type="evidence" value="ECO:0007669"/>
    <property type="project" value="InterPro"/>
</dbReference>
<evidence type="ECO:0000256" key="7">
    <source>
        <dbReference type="ARBA" id="ARBA00022741"/>
    </source>
</evidence>
<dbReference type="Proteomes" id="UP000067476">
    <property type="component" value="Chromosome"/>
</dbReference>
<keyword evidence="7" id="KW-0547">Nucleotide-binding</keyword>
<evidence type="ECO:0000256" key="3">
    <source>
        <dbReference type="ARBA" id="ARBA00019010"/>
    </source>
</evidence>
<dbReference type="GO" id="GO:0005737">
    <property type="term" value="C:cytoplasm"/>
    <property type="evidence" value="ECO:0007669"/>
    <property type="project" value="UniProtKB-SubCell"/>
</dbReference>
<reference evidence="11 12" key="1">
    <citation type="journal article" date="2015" name="Genome Announc.">
        <title>Complete Genome Sequence of Spiroplasma litorale TN-1T (DSM 21781), a Bacterium Isolated from a Green-Eyed Horsefly (Tabanus nigrovittatus).</title>
        <authorList>
            <person name="Lo W.S."/>
            <person name="Lai Y.C."/>
            <person name="Lien Y.W."/>
            <person name="Wang T.H."/>
            <person name="Kuo C.H."/>
        </authorList>
    </citation>
    <scope>NUCLEOTIDE SEQUENCE [LARGE SCALE GENOMIC DNA]</scope>
    <source>
        <strain evidence="11 12">TN-1</strain>
    </source>
</reference>
<evidence type="ECO:0000256" key="2">
    <source>
        <dbReference type="ARBA" id="ARBA00007599"/>
    </source>
</evidence>
<dbReference type="EMBL" id="CP012357">
    <property type="protein sequence ID" value="AKX34545.1"/>
    <property type="molecule type" value="Genomic_DNA"/>
</dbReference>
<evidence type="ECO:0000313" key="11">
    <source>
        <dbReference type="EMBL" id="AKX34545.1"/>
    </source>
</evidence>
<keyword evidence="4" id="KW-0963">Cytoplasm</keyword>
<gene>
    <name evidence="11" type="primary">tsaE</name>
    <name evidence="11" type="ORF">SLITO_v1c09340</name>
</gene>
<dbReference type="Gene3D" id="3.40.50.300">
    <property type="entry name" value="P-loop containing nucleotide triphosphate hydrolases"/>
    <property type="match status" value="1"/>
</dbReference>
<keyword evidence="8" id="KW-0067">ATP-binding</keyword>
<evidence type="ECO:0000256" key="5">
    <source>
        <dbReference type="ARBA" id="ARBA00022694"/>
    </source>
</evidence>
<evidence type="ECO:0000256" key="4">
    <source>
        <dbReference type="ARBA" id="ARBA00022490"/>
    </source>
</evidence>
<dbReference type="GO" id="GO:0005524">
    <property type="term" value="F:ATP binding"/>
    <property type="evidence" value="ECO:0007669"/>
    <property type="project" value="UniProtKB-KW"/>
</dbReference>
<dbReference type="Pfam" id="PF02367">
    <property type="entry name" value="TsaE"/>
    <property type="match status" value="1"/>
</dbReference>
<evidence type="ECO:0000256" key="6">
    <source>
        <dbReference type="ARBA" id="ARBA00022723"/>
    </source>
</evidence>
<keyword evidence="9" id="KW-0460">Magnesium</keyword>
<sequence>MVDKNNKETIKFIVNIQELSKVVEYLKVFSKKNTIFLLYGSLGAGKTTFTKKLLNNLGVNEIVNSPTFTIMNQYKTNDLLINHIDAYRLKNSNEYEMFLEQMIDAFSVVEWPENLKINYSSYFKIIKIFISFEENDKRLFVIEKED</sequence>
<dbReference type="PATRIC" id="fig|216942.3.peg.950"/>
<dbReference type="AlphaFoldDB" id="A0A0K1W2I6"/>
<evidence type="ECO:0000256" key="1">
    <source>
        <dbReference type="ARBA" id="ARBA00004496"/>
    </source>
</evidence>
<dbReference type="OrthoDB" id="9815896at2"/>
<comment type="similarity">
    <text evidence="2">Belongs to the TsaE family.</text>
</comment>